<gene>
    <name evidence="2" type="ORF">SSGG_05553</name>
</gene>
<dbReference type="Proteomes" id="UP000003986">
    <property type="component" value="Unassembled WGS sequence"/>
</dbReference>
<reference evidence="3" key="1">
    <citation type="submission" date="2008-10" db="EMBL/GenBank/DDBJ databases">
        <authorList>
            <person name="Molnar K."/>
        </authorList>
    </citation>
    <scope>NUCLEOTIDE SEQUENCE [LARGE SCALE GENOMIC DNA]</scope>
    <source>
        <strain evidence="3">NRRL 15998</strain>
    </source>
</reference>
<protein>
    <submittedName>
        <fullName evidence="2">Predicted protein</fullName>
    </submittedName>
</protein>
<reference evidence="3" key="2">
    <citation type="submission" date="2008-12" db="EMBL/GenBank/DDBJ databases">
        <title>Annotation of Streptomyces roseosporus strain NRRL 15998.</title>
        <authorList>
            <consortium name="The Broad Institute Genome Sequencing Platform"/>
            <consortium name="Broad Institute Microbial Sequencing Center"/>
            <person name="Fischbach M."/>
            <person name="Ward D."/>
            <person name="Young S."/>
            <person name="Kodira C.D."/>
            <person name="Zeng Q."/>
            <person name="Koehrsen M."/>
            <person name="Godfrey P."/>
            <person name="Alvarado L."/>
            <person name="Berlin A.M."/>
            <person name="Borenstein D."/>
            <person name="Chen Z."/>
            <person name="Engels R."/>
            <person name="Freedman E."/>
            <person name="Gellesch M."/>
            <person name="Goldberg J."/>
            <person name="Griggs A."/>
            <person name="Gujja S."/>
            <person name="Heiman D.I."/>
            <person name="Hepburn T.A."/>
            <person name="Howarth C."/>
            <person name="Jen D."/>
            <person name="Larson L."/>
            <person name="Lewis B."/>
            <person name="Mehta T."/>
            <person name="Park D."/>
            <person name="Pearson M."/>
            <person name="Roberts A."/>
            <person name="Saif S."/>
            <person name="Shea T.D."/>
            <person name="Shenoy N."/>
            <person name="Sisk P."/>
            <person name="Stolte C."/>
            <person name="Sykes S.N."/>
            <person name="Walk T."/>
            <person name="White J."/>
            <person name="Yandava C."/>
            <person name="Straight P."/>
            <person name="Clardy J."/>
            <person name="Hung D."/>
            <person name="Kolter R."/>
            <person name="Mekalanos J."/>
            <person name="Walker S."/>
            <person name="Walsh C.T."/>
            <person name="Wieland B.L.C."/>
            <person name="Ilzarbe M."/>
            <person name="Galagan J."/>
            <person name="Nusbaum C."/>
            <person name="Birren B."/>
        </authorList>
    </citation>
    <scope>NUCLEOTIDE SEQUENCE [LARGE SCALE GENOMIC DNA]</scope>
    <source>
        <strain evidence="3">NRRL 15998</strain>
    </source>
</reference>
<proteinExistence type="predicted"/>
<feature type="region of interest" description="Disordered" evidence="1">
    <location>
        <begin position="286"/>
        <end position="423"/>
    </location>
</feature>
<accession>D6ATA9</accession>
<evidence type="ECO:0000313" key="2">
    <source>
        <dbReference type="EMBL" id="EFE78185.2"/>
    </source>
</evidence>
<evidence type="ECO:0000256" key="1">
    <source>
        <dbReference type="SAM" id="MobiDB-lite"/>
    </source>
</evidence>
<name>D6ATA9_STRFL</name>
<evidence type="ECO:0000313" key="3">
    <source>
        <dbReference type="Proteomes" id="UP000003986"/>
    </source>
</evidence>
<sequence>MLCFTQSPESELSTSLICPFLVHGGRDVKQGLVMVQKPESDAEPKEKRIDLSLPQVAGSAVAAVAAAVLASQLGVYGTIAGAGVMSVVATCGGSVFQHFFRRTGEQIREVTVQVTHPEGRQVTVHTKETTPAGRRAAAQRTEPEPTGPQSAEDATTVLPTVGPGTVPHVVPDAESTQLLRPVDTDRTQLLNLGDERTRMLGVPPAGGPGALGAGADADRTQMIPRADDRTQMLPEAGAHRAAAPDDAFGEGVTHGTRLRGWKRPALAAVAVFAVSMAGITVFEKISGNDLSGGQGTTLGSVVRGGGDRDSGPADPAPSGETGTDGGADEQSPTPGDGTGSAPATDGGDGGATSPDPGKGTGGENPTTGPTPTPTPSGSAGEPTPEPTKPTPSNSGDTGTGEPSTGTGVAPGQGEQAPPGADAE</sequence>
<feature type="compositionally biased region" description="Low complexity" evidence="1">
    <location>
        <begin position="339"/>
        <end position="367"/>
    </location>
</feature>
<feature type="region of interest" description="Disordered" evidence="1">
    <location>
        <begin position="126"/>
        <end position="156"/>
    </location>
</feature>
<organism evidence="2 3">
    <name type="scientific">Streptomyces filamentosus NRRL 15998</name>
    <dbReference type="NCBI Taxonomy" id="457431"/>
    <lineage>
        <taxon>Bacteria</taxon>
        <taxon>Bacillati</taxon>
        <taxon>Actinomycetota</taxon>
        <taxon>Actinomycetes</taxon>
        <taxon>Kitasatosporales</taxon>
        <taxon>Streptomycetaceae</taxon>
        <taxon>Streptomyces</taxon>
    </lineage>
</organism>
<dbReference type="AlphaFoldDB" id="D6ATA9"/>
<dbReference type="EMBL" id="DS999644">
    <property type="protein sequence ID" value="EFE78185.2"/>
    <property type="molecule type" value="Genomic_DNA"/>
</dbReference>
<feature type="compositionally biased region" description="Polar residues" evidence="1">
    <location>
        <begin position="392"/>
        <end position="406"/>
    </location>
</feature>